<evidence type="ECO:0000256" key="3">
    <source>
        <dbReference type="ARBA" id="ARBA00022777"/>
    </source>
</evidence>
<dbReference type="InterPro" id="IPR006204">
    <property type="entry name" value="GHMP_kinase_N_dom"/>
</dbReference>
<reference evidence="7 8" key="1">
    <citation type="submission" date="2011-02" db="EMBL/GenBank/DDBJ databases">
        <authorList>
            <person name="Nelson K.E."/>
            <person name="Sutton G."/>
            <person name="Torralba M."/>
            <person name="Durkin S."/>
            <person name="Harkins D."/>
            <person name="Montgomery R."/>
            <person name="Ziemer C."/>
            <person name="Klaassens E."/>
            <person name="Ocuiv P."/>
            <person name="Morrison M."/>
        </authorList>
    </citation>
    <scope>NUCLEOTIDE SEQUENCE [LARGE SCALE GENOMIC DNA]</scope>
    <source>
        <strain evidence="7 8">8</strain>
    </source>
</reference>
<dbReference type="EMBL" id="ADKM02000012">
    <property type="protein sequence ID" value="EGC04727.1"/>
    <property type="molecule type" value="Genomic_DNA"/>
</dbReference>
<sequence length="414" mass="44407">MKTLSIEKLYSKEDIDRQSARYAQAAAEFEREFGIKPTAFFSAPGRTEVGGNHTDHNLGCVLAAGVSLDIIAAVAPTDDGFITIKSEGFPIDKVNLADTDVKEADKNTSAALIRGMAAGFTHGGHAVGGFRAYCTSEVLQGSGLSSSAAYEVLVGTILNGLYNGGDVSDVEVAKIAQYAENVHFGKPSGLMDQMASSVGGLITIDFKDKDDPVIRSIDFDFAQSGHKLCIVDTKGSHADLTPEYAAIPPEMKSVAEHFGKTVLREISKADVMDNIAVLRKECGDRAVLRALHYFDENERVGRQAEALEKGDFSDFLHLITESGNSSLAYLQNIFAAVNVREQGLTVALYLAKQVLSGEGACRVHGGGFAGTIQAFVPDHKLEKFRTEMDRVFGEGACHVLTIRNCGGTKVLFEA</sequence>
<dbReference type="SUPFAM" id="SSF54211">
    <property type="entry name" value="Ribosomal protein S5 domain 2-like"/>
    <property type="match status" value="1"/>
</dbReference>
<feature type="domain" description="Galactokinase N-terminal" evidence="6">
    <location>
        <begin position="27"/>
        <end position="76"/>
    </location>
</feature>
<dbReference type="Gene3D" id="3.30.230.10">
    <property type="match status" value="1"/>
</dbReference>
<gene>
    <name evidence="7" type="ORF">CUS_4944</name>
</gene>
<dbReference type="InterPro" id="IPR020568">
    <property type="entry name" value="Ribosomal_Su5_D2-typ_SF"/>
</dbReference>
<dbReference type="GO" id="GO:0006012">
    <property type="term" value="P:galactose metabolic process"/>
    <property type="evidence" value="ECO:0007669"/>
    <property type="project" value="InterPro"/>
</dbReference>
<dbReference type="PANTHER" id="PTHR10457">
    <property type="entry name" value="MEVALONATE KINASE/GALACTOKINASE"/>
    <property type="match status" value="1"/>
</dbReference>
<dbReference type="AlphaFoldDB" id="E9S7L9"/>
<dbReference type="InterPro" id="IPR000705">
    <property type="entry name" value="Galactokinase"/>
</dbReference>
<feature type="domain" description="GHMP kinase N-terminal" evidence="5">
    <location>
        <begin position="123"/>
        <end position="200"/>
    </location>
</feature>
<dbReference type="SUPFAM" id="SSF55060">
    <property type="entry name" value="GHMP Kinase, C-terminal domain"/>
    <property type="match status" value="1"/>
</dbReference>
<dbReference type="GO" id="GO:0005524">
    <property type="term" value="F:ATP binding"/>
    <property type="evidence" value="ECO:0007669"/>
    <property type="project" value="UniProtKB-KW"/>
</dbReference>
<keyword evidence="4" id="KW-0067">ATP-binding</keyword>
<evidence type="ECO:0000259" key="6">
    <source>
        <dbReference type="Pfam" id="PF10509"/>
    </source>
</evidence>
<dbReference type="PRINTS" id="PR00959">
    <property type="entry name" value="MEVGALKINASE"/>
</dbReference>
<dbReference type="PANTHER" id="PTHR10457:SF7">
    <property type="entry name" value="GALACTOKINASE-RELATED"/>
    <property type="match status" value="1"/>
</dbReference>
<keyword evidence="3 7" id="KW-0808">Transferase</keyword>
<accession>E9S7L9</accession>
<dbReference type="RefSeq" id="WP_002846898.1">
    <property type="nucleotide sequence ID" value="NZ_ADKM02000012.1"/>
</dbReference>
<dbReference type="InterPro" id="IPR036554">
    <property type="entry name" value="GHMP_kinase_C_sf"/>
</dbReference>
<dbReference type="InterPro" id="IPR014721">
    <property type="entry name" value="Ribsml_uS5_D2-typ_fold_subgr"/>
</dbReference>
<keyword evidence="2" id="KW-0547">Nucleotide-binding</keyword>
<dbReference type="STRING" id="246199.CUS_4944"/>
<keyword evidence="8" id="KW-1185">Reference proteome</keyword>
<dbReference type="eggNOG" id="COG0153">
    <property type="taxonomic scope" value="Bacteria"/>
</dbReference>
<dbReference type="PRINTS" id="PR00473">
    <property type="entry name" value="GALCTOKINASE"/>
</dbReference>
<dbReference type="Pfam" id="PF10509">
    <property type="entry name" value="GalKase_gal_bdg"/>
    <property type="match status" value="1"/>
</dbReference>
<dbReference type="InterPro" id="IPR019539">
    <property type="entry name" value="GalKase_N"/>
</dbReference>
<evidence type="ECO:0000313" key="7">
    <source>
        <dbReference type="EMBL" id="EGC04727.1"/>
    </source>
</evidence>
<dbReference type="GO" id="GO:0004335">
    <property type="term" value="F:galactokinase activity"/>
    <property type="evidence" value="ECO:0007669"/>
    <property type="project" value="InterPro"/>
</dbReference>
<evidence type="ECO:0000256" key="4">
    <source>
        <dbReference type="ARBA" id="ARBA00022840"/>
    </source>
</evidence>
<keyword evidence="3 7" id="KW-0418">Kinase</keyword>
<dbReference type="Proteomes" id="UP000004259">
    <property type="component" value="Unassembled WGS sequence"/>
</dbReference>
<dbReference type="InterPro" id="IPR006206">
    <property type="entry name" value="Mevalonate/galactokinase"/>
</dbReference>
<evidence type="ECO:0000256" key="1">
    <source>
        <dbReference type="ARBA" id="ARBA00006566"/>
    </source>
</evidence>
<organism evidence="7 8">
    <name type="scientific">Ruminococcus albus 8</name>
    <dbReference type="NCBI Taxonomy" id="246199"/>
    <lineage>
        <taxon>Bacteria</taxon>
        <taxon>Bacillati</taxon>
        <taxon>Bacillota</taxon>
        <taxon>Clostridia</taxon>
        <taxon>Eubacteriales</taxon>
        <taxon>Oscillospiraceae</taxon>
        <taxon>Ruminococcus</taxon>
    </lineage>
</organism>
<dbReference type="Gene3D" id="3.30.70.890">
    <property type="entry name" value="GHMP kinase, C-terminal domain"/>
    <property type="match status" value="1"/>
</dbReference>
<dbReference type="Pfam" id="PF00288">
    <property type="entry name" value="GHMP_kinases_N"/>
    <property type="match status" value="1"/>
</dbReference>
<proteinExistence type="inferred from homology"/>
<evidence type="ECO:0000313" key="8">
    <source>
        <dbReference type="Proteomes" id="UP000004259"/>
    </source>
</evidence>
<protein>
    <submittedName>
        <fullName evidence="7">GHMP kinase, N-terminal domain protein</fullName>
    </submittedName>
</protein>
<evidence type="ECO:0000256" key="2">
    <source>
        <dbReference type="ARBA" id="ARBA00022741"/>
    </source>
</evidence>
<comment type="similarity">
    <text evidence="1">Belongs to the GHMP kinase family. GalK subfamily.</text>
</comment>
<dbReference type="GO" id="GO:0005829">
    <property type="term" value="C:cytosol"/>
    <property type="evidence" value="ECO:0007669"/>
    <property type="project" value="TreeGrafter"/>
</dbReference>
<evidence type="ECO:0000259" key="5">
    <source>
        <dbReference type="Pfam" id="PF00288"/>
    </source>
</evidence>
<dbReference type="PIRSF" id="PIRSF000530">
    <property type="entry name" value="Galactokinase"/>
    <property type="match status" value="1"/>
</dbReference>
<comment type="caution">
    <text evidence="7">The sequence shown here is derived from an EMBL/GenBank/DDBJ whole genome shotgun (WGS) entry which is preliminary data.</text>
</comment>
<name>E9S7L9_RUMAL</name>